<evidence type="ECO:0000313" key="1">
    <source>
        <dbReference type="EMBL" id="PWZ15721.1"/>
    </source>
</evidence>
<dbReference type="EMBL" id="NCVQ01000008">
    <property type="protein sequence ID" value="PWZ15721.1"/>
    <property type="molecule type" value="Genomic_DNA"/>
</dbReference>
<gene>
    <name evidence="1" type="ORF">Zm00014a_004650</name>
</gene>
<organism evidence="1 2">
    <name type="scientific">Zea mays</name>
    <name type="common">Maize</name>
    <dbReference type="NCBI Taxonomy" id="4577"/>
    <lineage>
        <taxon>Eukaryota</taxon>
        <taxon>Viridiplantae</taxon>
        <taxon>Streptophyta</taxon>
        <taxon>Embryophyta</taxon>
        <taxon>Tracheophyta</taxon>
        <taxon>Spermatophyta</taxon>
        <taxon>Magnoliopsida</taxon>
        <taxon>Liliopsida</taxon>
        <taxon>Poales</taxon>
        <taxon>Poaceae</taxon>
        <taxon>PACMAD clade</taxon>
        <taxon>Panicoideae</taxon>
        <taxon>Andropogonodae</taxon>
        <taxon>Andropogoneae</taxon>
        <taxon>Tripsacinae</taxon>
        <taxon>Zea</taxon>
    </lineage>
</organism>
<evidence type="ECO:0000313" key="2">
    <source>
        <dbReference type="Proteomes" id="UP000251960"/>
    </source>
</evidence>
<name>A0A3L6E723_MAIZE</name>
<accession>A0A3L6E723</accession>
<sequence length="69" mass="8070">MADAAYSILSVYTKVLKPLVGLRNMEQYQQYRKESADVGQMYSFTFENKLRLIFLTVGQGHEYFLNLQI</sequence>
<comment type="caution">
    <text evidence="1">The sequence shown here is derived from an EMBL/GenBank/DDBJ whole genome shotgun (WGS) entry which is preliminary data.</text>
</comment>
<dbReference type="Proteomes" id="UP000251960">
    <property type="component" value="Chromosome 7"/>
</dbReference>
<proteinExistence type="predicted"/>
<reference evidence="1 2" key="1">
    <citation type="journal article" date="2018" name="Nat. Genet.">
        <title>Extensive intraspecific gene order and gene structural variations between Mo17 and other maize genomes.</title>
        <authorList>
            <person name="Sun S."/>
            <person name="Zhou Y."/>
            <person name="Chen J."/>
            <person name="Shi J."/>
            <person name="Zhao H."/>
            <person name="Zhao H."/>
            <person name="Song W."/>
            <person name="Zhang M."/>
            <person name="Cui Y."/>
            <person name="Dong X."/>
            <person name="Liu H."/>
            <person name="Ma X."/>
            <person name="Jiao Y."/>
            <person name="Wang B."/>
            <person name="Wei X."/>
            <person name="Stein J.C."/>
            <person name="Glaubitz J.C."/>
            <person name="Lu F."/>
            <person name="Yu G."/>
            <person name="Liang C."/>
            <person name="Fengler K."/>
            <person name="Li B."/>
            <person name="Rafalski A."/>
            <person name="Schnable P.S."/>
            <person name="Ware D.H."/>
            <person name="Buckler E.S."/>
            <person name="Lai J."/>
        </authorList>
    </citation>
    <scope>NUCLEOTIDE SEQUENCE [LARGE SCALE GENOMIC DNA]</scope>
    <source>
        <strain evidence="2">cv. Missouri 17</strain>
        <tissue evidence="1">Seedling</tissue>
    </source>
</reference>
<dbReference type="AlphaFoldDB" id="A0A3L6E723"/>
<protein>
    <submittedName>
        <fullName evidence="1">Uncharacterized protein</fullName>
    </submittedName>
</protein>